<comment type="caution">
    <text evidence="1">The sequence shown here is derived from an EMBL/GenBank/DDBJ whole genome shotgun (WGS) entry which is preliminary data.</text>
</comment>
<evidence type="ECO:0000313" key="2">
    <source>
        <dbReference type="Proteomes" id="UP000807306"/>
    </source>
</evidence>
<dbReference type="AlphaFoldDB" id="A0A9P6EHR4"/>
<name>A0A9P6EHR4_9AGAR</name>
<dbReference type="Proteomes" id="UP000807306">
    <property type="component" value="Unassembled WGS sequence"/>
</dbReference>
<proteinExistence type="predicted"/>
<protein>
    <submittedName>
        <fullName evidence="1">Uncharacterized protein</fullName>
    </submittedName>
</protein>
<accession>A0A9P6EHR4</accession>
<gene>
    <name evidence="1" type="ORF">CPB83DRAFT_240747</name>
</gene>
<keyword evidence="2" id="KW-1185">Reference proteome</keyword>
<organism evidence="1 2">
    <name type="scientific">Crepidotus variabilis</name>
    <dbReference type="NCBI Taxonomy" id="179855"/>
    <lineage>
        <taxon>Eukaryota</taxon>
        <taxon>Fungi</taxon>
        <taxon>Dikarya</taxon>
        <taxon>Basidiomycota</taxon>
        <taxon>Agaricomycotina</taxon>
        <taxon>Agaricomycetes</taxon>
        <taxon>Agaricomycetidae</taxon>
        <taxon>Agaricales</taxon>
        <taxon>Agaricineae</taxon>
        <taxon>Crepidotaceae</taxon>
        <taxon>Crepidotus</taxon>
    </lineage>
</organism>
<sequence>MASTTTLLQDILPGPGFPQSINITRTTAIHADEAAAKLLASCEGSPAIGIAYHISKRGKVDFVCLATCSSACLIKFSKPGQISTKGMFASLLASNGKHGQLSEKSNATTHQTILVGFQMARIAVQVNHVTKQAVRGVDLTRLFTSDARDSPADIIHKRLFSAVDSWKVAQLWIGEDDSVSRDLPLQAWLAACIGLRHKDKLASSHLINTDHLHFLVSF</sequence>
<dbReference type="EMBL" id="MU157843">
    <property type="protein sequence ID" value="KAF9529886.1"/>
    <property type="molecule type" value="Genomic_DNA"/>
</dbReference>
<reference evidence="1" key="1">
    <citation type="submission" date="2020-11" db="EMBL/GenBank/DDBJ databases">
        <authorList>
            <consortium name="DOE Joint Genome Institute"/>
            <person name="Ahrendt S."/>
            <person name="Riley R."/>
            <person name="Andreopoulos W."/>
            <person name="Labutti K."/>
            <person name="Pangilinan J."/>
            <person name="Ruiz-Duenas F.J."/>
            <person name="Barrasa J.M."/>
            <person name="Sanchez-Garcia M."/>
            <person name="Camarero S."/>
            <person name="Miyauchi S."/>
            <person name="Serrano A."/>
            <person name="Linde D."/>
            <person name="Babiker R."/>
            <person name="Drula E."/>
            <person name="Ayuso-Fernandez I."/>
            <person name="Pacheco R."/>
            <person name="Padilla G."/>
            <person name="Ferreira P."/>
            <person name="Barriuso J."/>
            <person name="Kellner H."/>
            <person name="Castanera R."/>
            <person name="Alfaro M."/>
            <person name="Ramirez L."/>
            <person name="Pisabarro A.G."/>
            <person name="Kuo A."/>
            <person name="Tritt A."/>
            <person name="Lipzen A."/>
            <person name="He G."/>
            <person name="Yan M."/>
            <person name="Ng V."/>
            <person name="Cullen D."/>
            <person name="Martin F."/>
            <person name="Rosso M.-N."/>
            <person name="Henrissat B."/>
            <person name="Hibbett D."/>
            <person name="Martinez A.T."/>
            <person name="Grigoriev I.V."/>
        </authorList>
    </citation>
    <scope>NUCLEOTIDE SEQUENCE</scope>
    <source>
        <strain evidence="1">CBS 506.95</strain>
    </source>
</reference>
<evidence type="ECO:0000313" key="1">
    <source>
        <dbReference type="EMBL" id="KAF9529886.1"/>
    </source>
</evidence>
<dbReference type="OrthoDB" id="10646751at2759"/>